<sequence length="136" mass="15827">MNEKELKHIIDCNAEKMIEKLGLGEWQIEFNYEIPDGNDKDVTFRGCCGAHFQSKRVIITFDPRKLATEEKVISVLRHELVHLIVMTFRRYRHAAHKLFETTSLSTTDPAFVVLDAVFQSAIEEITYDICRILEKQ</sequence>
<name>A0A0F9NNU8_9ZZZZ</name>
<proteinExistence type="predicted"/>
<comment type="caution">
    <text evidence="1">The sequence shown here is derived from an EMBL/GenBank/DDBJ whole genome shotgun (WGS) entry which is preliminary data.</text>
</comment>
<evidence type="ECO:0008006" key="2">
    <source>
        <dbReference type="Google" id="ProtNLM"/>
    </source>
</evidence>
<dbReference type="EMBL" id="LAZR01006663">
    <property type="protein sequence ID" value="KKM90500.1"/>
    <property type="molecule type" value="Genomic_DNA"/>
</dbReference>
<dbReference type="AlphaFoldDB" id="A0A0F9NNU8"/>
<evidence type="ECO:0000313" key="1">
    <source>
        <dbReference type="EMBL" id="KKM90500.1"/>
    </source>
</evidence>
<protein>
    <recommendedName>
        <fullName evidence="2">SprT-like domain-containing protein</fullName>
    </recommendedName>
</protein>
<accession>A0A0F9NNU8</accession>
<organism evidence="1">
    <name type="scientific">marine sediment metagenome</name>
    <dbReference type="NCBI Taxonomy" id="412755"/>
    <lineage>
        <taxon>unclassified sequences</taxon>
        <taxon>metagenomes</taxon>
        <taxon>ecological metagenomes</taxon>
    </lineage>
</organism>
<reference evidence="1" key="1">
    <citation type="journal article" date="2015" name="Nature">
        <title>Complex archaea that bridge the gap between prokaryotes and eukaryotes.</title>
        <authorList>
            <person name="Spang A."/>
            <person name="Saw J.H."/>
            <person name="Jorgensen S.L."/>
            <person name="Zaremba-Niedzwiedzka K."/>
            <person name="Martijn J."/>
            <person name="Lind A.E."/>
            <person name="van Eijk R."/>
            <person name="Schleper C."/>
            <person name="Guy L."/>
            <person name="Ettema T.J."/>
        </authorList>
    </citation>
    <scope>NUCLEOTIDE SEQUENCE</scope>
</reference>
<gene>
    <name evidence="1" type="ORF">LCGC14_1237950</name>
</gene>